<name>A0AAD7GS45_MYCRO</name>
<accession>A0AAD7GS45</accession>
<evidence type="ECO:0000313" key="2">
    <source>
        <dbReference type="Proteomes" id="UP001221757"/>
    </source>
</evidence>
<dbReference type="AlphaFoldDB" id="A0AAD7GS45"/>
<evidence type="ECO:0008006" key="3">
    <source>
        <dbReference type="Google" id="ProtNLM"/>
    </source>
</evidence>
<protein>
    <recommendedName>
        <fullName evidence="3">Fungal N-terminal domain-containing protein</fullName>
    </recommendedName>
</protein>
<reference evidence="1" key="1">
    <citation type="submission" date="2023-03" db="EMBL/GenBank/DDBJ databases">
        <title>Massive genome expansion in bonnet fungi (Mycena s.s.) driven by repeated elements and novel gene families across ecological guilds.</title>
        <authorList>
            <consortium name="Lawrence Berkeley National Laboratory"/>
            <person name="Harder C.B."/>
            <person name="Miyauchi S."/>
            <person name="Viragh M."/>
            <person name="Kuo A."/>
            <person name="Thoen E."/>
            <person name="Andreopoulos B."/>
            <person name="Lu D."/>
            <person name="Skrede I."/>
            <person name="Drula E."/>
            <person name="Henrissat B."/>
            <person name="Morin E."/>
            <person name="Kohler A."/>
            <person name="Barry K."/>
            <person name="LaButti K."/>
            <person name="Morin E."/>
            <person name="Salamov A."/>
            <person name="Lipzen A."/>
            <person name="Mereny Z."/>
            <person name="Hegedus B."/>
            <person name="Baldrian P."/>
            <person name="Stursova M."/>
            <person name="Weitz H."/>
            <person name="Taylor A."/>
            <person name="Grigoriev I.V."/>
            <person name="Nagy L.G."/>
            <person name="Martin F."/>
            <person name="Kauserud H."/>
        </authorList>
    </citation>
    <scope>NUCLEOTIDE SEQUENCE</scope>
    <source>
        <strain evidence="1">CBHHK067</strain>
    </source>
</reference>
<sequence length="183" mass="20273">MCDIQTSFILGALSLVPGNTSPYITLGLSSVLLAVYAVHHYGPTQRFARLEDEIIATETILEGAKLDCARDHMTLVERGGRLLEAKLSASECQTKILEARDKTWEEYFQAIKEIMEMIAECAKNVKAIQTSTLLTIEAERQRKLSEGINESHEVFNAVLRSPTRHAQLPSRRSALGATNLSSI</sequence>
<organism evidence="1 2">
    <name type="scientific">Mycena rosella</name>
    <name type="common">Pink bonnet</name>
    <name type="synonym">Agaricus rosellus</name>
    <dbReference type="NCBI Taxonomy" id="1033263"/>
    <lineage>
        <taxon>Eukaryota</taxon>
        <taxon>Fungi</taxon>
        <taxon>Dikarya</taxon>
        <taxon>Basidiomycota</taxon>
        <taxon>Agaricomycotina</taxon>
        <taxon>Agaricomycetes</taxon>
        <taxon>Agaricomycetidae</taxon>
        <taxon>Agaricales</taxon>
        <taxon>Marasmiineae</taxon>
        <taxon>Mycenaceae</taxon>
        <taxon>Mycena</taxon>
    </lineage>
</organism>
<dbReference type="Proteomes" id="UP001221757">
    <property type="component" value="Unassembled WGS sequence"/>
</dbReference>
<proteinExistence type="predicted"/>
<dbReference type="EMBL" id="JARKIE010000011">
    <property type="protein sequence ID" value="KAJ7704073.1"/>
    <property type="molecule type" value="Genomic_DNA"/>
</dbReference>
<keyword evidence="2" id="KW-1185">Reference proteome</keyword>
<gene>
    <name evidence="1" type="ORF">B0H17DRAFT_1193987</name>
</gene>
<comment type="caution">
    <text evidence="1">The sequence shown here is derived from an EMBL/GenBank/DDBJ whole genome shotgun (WGS) entry which is preliminary data.</text>
</comment>
<evidence type="ECO:0000313" key="1">
    <source>
        <dbReference type="EMBL" id="KAJ7704073.1"/>
    </source>
</evidence>